<dbReference type="OrthoDB" id="9776605at2"/>
<reference evidence="1 2" key="1">
    <citation type="submission" date="2019-04" db="EMBL/GenBank/DDBJ databases">
        <title>Flavobacterium sp. nov. isolated from construction timber.</title>
        <authorList>
            <person name="Lin S.-Y."/>
            <person name="Chang C.-T."/>
            <person name="Young C.-C."/>
        </authorList>
    </citation>
    <scope>NUCLEOTIDE SEQUENCE [LARGE SCALE GENOMIC DNA]</scope>
    <source>
        <strain evidence="1 2">CC-CTC003</strain>
    </source>
</reference>
<accession>A0A4V6RWV1</accession>
<keyword evidence="2" id="KW-1185">Reference proteome</keyword>
<dbReference type="InterPro" id="IPR012547">
    <property type="entry name" value="PDDEXK_9"/>
</dbReference>
<protein>
    <recommendedName>
        <fullName evidence="3">PD-(D/E)XK nuclease superfamily protein</fullName>
    </recommendedName>
</protein>
<sequence length="315" mass="36808">MNDQELINIYETTYKEEFDKHFQIANTFYDNARDKKYAIEMGLGIIGFLFAFRNSSELEKKIMKNYDHCYKLGCTVVDTIRVIPSLIEQNKVRVDEWNTNHKNDISIKFKKILGIPYGIRQINIKRNMRTGSPFESLTTEKGIAKELARQRAIVDLIAQLKLKYIEIDGSSEINGNNLLPIKFEKLTNLKKALSVNDLNKFFKLIQSVFASMSYGMKITEGYFHSHIHLLLTLLDFKIESELETNIGRIDSVIETDNYIHIIEFKQNDSSIAIEQIKQKKYYQKYFTTKKKIILVGVGVDKNERNILNWQMQSYK</sequence>
<dbReference type="EMBL" id="SSNZ01000002">
    <property type="protein sequence ID" value="THF51820.1"/>
    <property type="molecule type" value="Genomic_DNA"/>
</dbReference>
<evidence type="ECO:0000313" key="1">
    <source>
        <dbReference type="EMBL" id="THF51820.1"/>
    </source>
</evidence>
<proteinExistence type="predicted"/>
<dbReference type="Proteomes" id="UP000307507">
    <property type="component" value="Unassembled WGS sequence"/>
</dbReference>
<evidence type="ECO:0008006" key="3">
    <source>
        <dbReference type="Google" id="ProtNLM"/>
    </source>
</evidence>
<dbReference type="AlphaFoldDB" id="A0A4V6RWV1"/>
<evidence type="ECO:0000313" key="2">
    <source>
        <dbReference type="Proteomes" id="UP000307507"/>
    </source>
</evidence>
<name>A0A4V6RWV1_9FLAO</name>
<dbReference type="Pfam" id="PF08011">
    <property type="entry name" value="PDDEXK_9"/>
    <property type="match status" value="1"/>
</dbReference>
<organism evidence="1 2">
    <name type="scientific">Flavobacterium supellecticarium</name>
    <dbReference type="NCBI Taxonomy" id="2565924"/>
    <lineage>
        <taxon>Bacteria</taxon>
        <taxon>Pseudomonadati</taxon>
        <taxon>Bacteroidota</taxon>
        <taxon>Flavobacteriia</taxon>
        <taxon>Flavobacteriales</taxon>
        <taxon>Flavobacteriaceae</taxon>
        <taxon>Flavobacterium</taxon>
    </lineage>
</organism>
<gene>
    <name evidence="1" type="ORF">E6C50_08675</name>
</gene>
<comment type="caution">
    <text evidence="1">The sequence shown here is derived from an EMBL/GenBank/DDBJ whole genome shotgun (WGS) entry which is preliminary data.</text>
</comment>
<dbReference type="RefSeq" id="WP_136402804.1">
    <property type="nucleotide sequence ID" value="NZ_SSNZ01000002.1"/>
</dbReference>